<dbReference type="KEGG" id="egl:EGR_10615"/>
<organism evidence="1 2">
    <name type="scientific">Echinococcus granulosus</name>
    <name type="common">Hydatid tapeworm</name>
    <dbReference type="NCBI Taxonomy" id="6210"/>
    <lineage>
        <taxon>Eukaryota</taxon>
        <taxon>Metazoa</taxon>
        <taxon>Spiralia</taxon>
        <taxon>Lophotrochozoa</taxon>
        <taxon>Platyhelminthes</taxon>
        <taxon>Cestoda</taxon>
        <taxon>Eucestoda</taxon>
        <taxon>Cyclophyllidea</taxon>
        <taxon>Taeniidae</taxon>
        <taxon>Echinococcus</taxon>
        <taxon>Echinococcus granulosus group</taxon>
    </lineage>
</organism>
<dbReference type="AlphaFoldDB" id="W6U1X9"/>
<evidence type="ECO:0000313" key="1">
    <source>
        <dbReference type="EMBL" id="EUB54531.1"/>
    </source>
</evidence>
<evidence type="ECO:0000313" key="2">
    <source>
        <dbReference type="Proteomes" id="UP000019149"/>
    </source>
</evidence>
<reference evidence="1 2" key="1">
    <citation type="journal article" date="2013" name="Nat. Genet.">
        <title>The genome of the hydatid tapeworm Echinococcus granulosus.</title>
        <authorList>
            <person name="Zheng H."/>
            <person name="Zhang W."/>
            <person name="Zhang L."/>
            <person name="Zhang Z."/>
            <person name="Li J."/>
            <person name="Lu G."/>
            <person name="Zhu Y."/>
            <person name="Wang Y."/>
            <person name="Huang Y."/>
            <person name="Liu J."/>
            <person name="Kang H."/>
            <person name="Chen J."/>
            <person name="Wang L."/>
            <person name="Chen A."/>
            <person name="Yu S."/>
            <person name="Gao Z."/>
            <person name="Jin L."/>
            <person name="Gu W."/>
            <person name="Wang Z."/>
            <person name="Zhao L."/>
            <person name="Shi B."/>
            <person name="Wen H."/>
            <person name="Lin R."/>
            <person name="Jones M.K."/>
            <person name="Brejova B."/>
            <person name="Vinar T."/>
            <person name="Zhao G."/>
            <person name="McManus D.P."/>
            <person name="Chen Z."/>
            <person name="Zhou Y."/>
            <person name="Wang S."/>
        </authorList>
    </citation>
    <scope>NUCLEOTIDE SEQUENCE [LARGE SCALE GENOMIC DNA]</scope>
</reference>
<dbReference type="EMBL" id="APAU02000241">
    <property type="protein sequence ID" value="EUB54531.1"/>
    <property type="molecule type" value="Genomic_DNA"/>
</dbReference>
<gene>
    <name evidence="1" type="ORF">EGR_10615</name>
</gene>
<dbReference type="RefSeq" id="XP_024345727.1">
    <property type="nucleotide sequence ID" value="XM_024499864.1"/>
</dbReference>
<protein>
    <submittedName>
        <fullName evidence="1">Uncharacterized protein</fullName>
    </submittedName>
</protein>
<sequence length="30" mass="3410">MRLLNPTDSDMETKRMKILSGIEIDRSSTA</sequence>
<accession>W6U1X9</accession>
<proteinExistence type="predicted"/>
<keyword evidence="2" id="KW-1185">Reference proteome</keyword>
<dbReference type="Proteomes" id="UP000019149">
    <property type="component" value="Unassembled WGS sequence"/>
</dbReference>
<dbReference type="CTD" id="36346330"/>
<name>W6U1X9_ECHGR</name>
<comment type="caution">
    <text evidence="1">The sequence shown here is derived from an EMBL/GenBank/DDBJ whole genome shotgun (WGS) entry which is preliminary data.</text>
</comment>
<dbReference type="GeneID" id="36346330"/>